<dbReference type="InterPro" id="IPR001732">
    <property type="entry name" value="UDP-Glc/GDP-Man_DH_N"/>
</dbReference>
<dbReference type="InterPro" id="IPR008927">
    <property type="entry name" value="6-PGluconate_DH-like_C_sf"/>
</dbReference>
<dbReference type="PIRSF" id="PIRSF500136">
    <property type="entry name" value="UDP_ManNAc_DH"/>
    <property type="match status" value="1"/>
</dbReference>
<evidence type="ECO:0000256" key="1">
    <source>
        <dbReference type="ARBA" id="ARBA00023002"/>
    </source>
</evidence>
<dbReference type="SUPFAM" id="SSF51735">
    <property type="entry name" value="NAD(P)-binding Rossmann-fold domains"/>
    <property type="match status" value="1"/>
</dbReference>
<evidence type="ECO:0000313" key="5">
    <source>
        <dbReference type="EMBL" id="SFF70797.1"/>
    </source>
</evidence>
<evidence type="ECO:0000256" key="3">
    <source>
        <dbReference type="PIRNR" id="PIRNR000124"/>
    </source>
</evidence>
<dbReference type="AlphaFoldDB" id="A0A1I2L047"/>
<organism evidence="5 6">
    <name type="scientific">Actinacidiphila alni</name>
    <dbReference type="NCBI Taxonomy" id="380248"/>
    <lineage>
        <taxon>Bacteria</taxon>
        <taxon>Bacillati</taxon>
        <taxon>Actinomycetota</taxon>
        <taxon>Actinomycetes</taxon>
        <taxon>Kitasatosporales</taxon>
        <taxon>Streptomycetaceae</taxon>
        <taxon>Actinacidiphila</taxon>
    </lineage>
</organism>
<keyword evidence="6" id="KW-1185">Reference proteome</keyword>
<dbReference type="Gene3D" id="3.40.50.720">
    <property type="entry name" value="NAD(P)-binding Rossmann-like Domain"/>
    <property type="match status" value="2"/>
</dbReference>
<dbReference type="InterPro" id="IPR028359">
    <property type="entry name" value="UDP_ManNAc/GlcNAc_DH"/>
</dbReference>
<dbReference type="GO" id="GO:0016628">
    <property type="term" value="F:oxidoreductase activity, acting on the CH-CH group of donors, NAD or NADP as acceptor"/>
    <property type="evidence" value="ECO:0007669"/>
    <property type="project" value="InterPro"/>
</dbReference>
<reference evidence="5 6" key="1">
    <citation type="submission" date="2016-10" db="EMBL/GenBank/DDBJ databases">
        <authorList>
            <person name="de Groot N.N."/>
        </authorList>
    </citation>
    <scope>NUCLEOTIDE SEQUENCE [LARGE SCALE GENOMIC DNA]</scope>
    <source>
        <strain evidence="5 6">CGMCC 4.3510</strain>
    </source>
</reference>
<keyword evidence="2" id="KW-0520">NAD</keyword>
<dbReference type="InterPro" id="IPR036220">
    <property type="entry name" value="UDP-Glc/GDP-Man_DH_C_sf"/>
</dbReference>
<dbReference type="STRING" id="380248.SAMN05216251_12538"/>
<comment type="similarity">
    <text evidence="3">Belongs to the UDP-glucose/GDP-mannose dehydrogenase family.</text>
</comment>
<dbReference type="RefSeq" id="WP_093717010.1">
    <property type="nucleotide sequence ID" value="NZ_FONG01000025.1"/>
</dbReference>
<dbReference type="PANTHER" id="PTHR43491">
    <property type="entry name" value="UDP-N-ACETYL-D-MANNOSAMINE DEHYDROGENASE"/>
    <property type="match status" value="1"/>
</dbReference>
<dbReference type="SUPFAM" id="SSF48179">
    <property type="entry name" value="6-phosphogluconate dehydrogenase C-terminal domain-like"/>
    <property type="match status" value="1"/>
</dbReference>
<dbReference type="InterPro" id="IPR017476">
    <property type="entry name" value="UDP-Glc/GDP-Man"/>
</dbReference>
<proteinExistence type="inferred from homology"/>
<dbReference type="NCBIfam" id="TIGR03026">
    <property type="entry name" value="NDP-sugDHase"/>
    <property type="match status" value="1"/>
</dbReference>
<feature type="domain" description="UDP-glucose/GDP-mannose dehydrogenase C-terminal" evidence="4">
    <location>
        <begin position="325"/>
        <end position="419"/>
    </location>
</feature>
<dbReference type="PANTHER" id="PTHR43491:SF1">
    <property type="entry name" value="UDP-N-ACETYL-D-MANNOSAMINE DEHYDROGENASE"/>
    <property type="match status" value="1"/>
</dbReference>
<dbReference type="GO" id="GO:0016616">
    <property type="term" value="F:oxidoreductase activity, acting on the CH-OH group of donors, NAD or NADP as acceptor"/>
    <property type="evidence" value="ECO:0007669"/>
    <property type="project" value="InterPro"/>
</dbReference>
<dbReference type="SMART" id="SM00984">
    <property type="entry name" value="UDPG_MGDP_dh_C"/>
    <property type="match status" value="1"/>
</dbReference>
<evidence type="ECO:0000256" key="2">
    <source>
        <dbReference type="ARBA" id="ARBA00023027"/>
    </source>
</evidence>
<dbReference type="Proteomes" id="UP000199323">
    <property type="component" value="Unassembled WGS sequence"/>
</dbReference>
<sequence>MAVTEDHEDHEARPGTGDRQHVVVVGQGHVGLPLALRAAEAGFTVTGIDTDEQRVKRLTAGEAGGVGDVPAERLTAALTSGRYLPTTDYADAAGFDICVITVPVPVRDGVPDRGPIEAAGRAIAPHLRPRATVILESTTAPGTTEDLLRPVLEEGSGLTAGSAFHLGYSPERTDPGNTRWRLENTPKVVSGVNVRSLLAVDGFYARIVRNTVPVSSPRTAELTKLIEDTFRQVNIALVNELATVTGPLGADVHEAIEAAATKPYGFLPFHPGPGVGGHRLPVPHGLLRFAALAQEVNDAMPERVVDRIAAGLDVREKALAGARVLLLGLAYKRNSGDLRESPALAVAALLAARGARVHAVEPYADPARLPADVLCVELTEQEAAAADVVVVTTDHDTFDYTMVARAATYVFDTRDRCRGESVERL</sequence>
<dbReference type="PIRSF" id="PIRSF000124">
    <property type="entry name" value="UDPglc_GDPman_dh"/>
    <property type="match status" value="1"/>
</dbReference>
<dbReference type="SUPFAM" id="SSF52413">
    <property type="entry name" value="UDP-glucose/GDP-mannose dehydrogenase C-terminal domain"/>
    <property type="match status" value="1"/>
</dbReference>
<dbReference type="OrthoDB" id="5193947at2"/>
<dbReference type="InterPro" id="IPR036291">
    <property type="entry name" value="NAD(P)-bd_dom_sf"/>
</dbReference>
<dbReference type="InterPro" id="IPR014026">
    <property type="entry name" value="UDP-Glc/GDP-Man_DH_dimer"/>
</dbReference>
<dbReference type="GO" id="GO:0051287">
    <property type="term" value="F:NAD binding"/>
    <property type="evidence" value="ECO:0007669"/>
    <property type="project" value="InterPro"/>
</dbReference>
<protein>
    <submittedName>
        <fullName evidence="5">UDP-N-acetyl-D-mannosaminuronic acid dehydrogenase/UDP-N-acetyl-D-glucosamine dehydrogenase</fullName>
    </submittedName>
</protein>
<evidence type="ECO:0000259" key="4">
    <source>
        <dbReference type="SMART" id="SM00984"/>
    </source>
</evidence>
<dbReference type="Pfam" id="PF00984">
    <property type="entry name" value="UDPG_MGDP_dh"/>
    <property type="match status" value="1"/>
</dbReference>
<dbReference type="Pfam" id="PF03721">
    <property type="entry name" value="UDPG_MGDP_dh_N"/>
    <property type="match status" value="1"/>
</dbReference>
<name>A0A1I2L047_9ACTN</name>
<evidence type="ECO:0000313" key="6">
    <source>
        <dbReference type="Proteomes" id="UP000199323"/>
    </source>
</evidence>
<gene>
    <name evidence="5" type="ORF">SAMN05216251_12538</name>
</gene>
<dbReference type="GO" id="GO:0000271">
    <property type="term" value="P:polysaccharide biosynthetic process"/>
    <property type="evidence" value="ECO:0007669"/>
    <property type="project" value="InterPro"/>
</dbReference>
<keyword evidence="1" id="KW-0560">Oxidoreductase</keyword>
<dbReference type="Pfam" id="PF03720">
    <property type="entry name" value="UDPG_MGDP_dh_C"/>
    <property type="match status" value="1"/>
</dbReference>
<accession>A0A1I2L047</accession>
<dbReference type="EMBL" id="FONG01000025">
    <property type="protein sequence ID" value="SFF70797.1"/>
    <property type="molecule type" value="Genomic_DNA"/>
</dbReference>
<dbReference type="InterPro" id="IPR014027">
    <property type="entry name" value="UDP-Glc/GDP-Man_DH_C"/>
</dbReference>